<dbReference type="GO" id="GO:0016787">
    <property type="term" value="F:hydrolase activity"/>
    <property type="evidence" value="ECO:0007669"/>
    <property type="project" value="UniProtKB-KW"/>
</dbReference>
<dbReference type="SUPFAM" id="SSF56300">
    <property type="entry name" value="Metallo-dependent phosphatases"/>
    <property type="match status" value="1"/>
</dbReference>
<dbReference type="InterPro" id="IPR050884">
    <property type="entry name" value="CNP_phosphodiesterase-III"/>
</dbReference>
<keyword evidence="3" id="KW-0408">Iron</keyword>
<dbReference type="EMBL" id="WUEY01000008">
    <property type="protein sequence ID" value="NEI71738.1"/>
    <property type="molecule type" value="Genomic_DNA"/>
</dbReference>
<gene>
    <name evidence="6" type="ORF">GR212_19315</name>
</gene>
<dbReference type="PANTHER" id="PTHR42988:SF2">
    <property type="entry name" value="CYCLIC NUCLEOTIDE PHOSPHODIESTERASE CBUA0032-RELATED"/>
    <property type="match status" value="1"/>
</dbReference>
<dbReference type="InterPro" id="IPR029052">
    <property type="entry name" value="Metallo-depent_PP-like"/>
</dbReference>
<dbReference type="GO" id="GO:0046872">
    <property type="term" value="F:metal ion binding"/>
    <property type="evidence" value="ECO:0007669"/>
    <property type="project" value="UniProtKB-KW"/>
</dbReference>
<evidence type="ECO:0000256" key="3">
    <source>
        <dbReference type="ARBA" id="ARBA00023004"/>
    </source>
</evidence>
<accession>A0A6L9UB59</accession>
<dbReference type="Pfam" id="PF00149">
    <property type="entry name" value="Metallophos"/>
    <property type="match status" value="1"/>
</dbReference>
<dbReference type="Proteomes" id="UP000483035">
    <property type="component" value="Unassembled WGS sequence"/>
</dbReference>
<feature type="domain" description="Calcineurin-like phosphoesterase" evidence="5">
    <location>
        <begin position="6"/>
        <end position="197"/>
    </location>
</feature>
<comment type="caution">
    <text evidence="6">The sequence shown here is derived from an EMBL/GenBank/DDBJ whole genome shotgun (WGS) entry which is preliminary data.</text>
</comment>
<comment type="similarity">
    <text evidence="4">Belongs to the cyclic nucleotide phosphodiesterase class-III family.</text>
</comment>
<sequence>MTKIVLAHFTDTHLGQRQVARNEINGDRMGYEETPGEHENHLRTVLDDIASKGISHVVFGGDIGTPQSAAGFFELLHGYRFELSVILGNHDTLGNVAAHHSAGAAAVDGKLCFSHDDGHLKRIFLDSSANELGERQRAWLGRELEDAKRAAIFVHHPILALDTPVDRTGAALRDRNEVRSLLINTGCEISLFCGHYHMIDEAQEANVRQYVTPAVSYQIVKQSERLQADTQTFGYRILEIHDEEIRTQVVLFTAAQAGAPVI</sequence>
<keyword evidence="1" id="KW-0479">Metal-binding</keyword>
<dbReference type="Gene3D" id="3.60.21.10">
    <property type="match status" value="1"/>
</dbReference>
<dbReference type="AlphaFoldDB" id="A0A6L9UB59"/>
<evidence type="ECO:0000313" key="7">
    <source>
        <dbReference type="Proteomes" id="UP000483035"/>
    </source>
</evidence>
<name>A0A6L9UB59_9HYPH</name>
<dbReference type="RefSeq" id="WP_163988374.1">
    <property type="nucleotide sequence ID" value="NZ_WUEY01000008.1"/>
</dbReference>
<evidence type="ECO:0000256" key="1">
    <source>
        <dbReference type="ARBA" id="ARBA00022723"/>
    </source>
</evidence>
<evidence type="ECO:0000256" key="2">
    <source>
        <dbReference type="ARBA" id="ARBA00022801"/>
    </source>
</evidence>
<dbReference type="PANTHER" id="PTHR42988">
    <property type="entry name" value="PHOSPHOHYDROLASE"/>
    <property type="match status" value="1"/>
</dbReference>
<evidence type="ECO:0000256" key="4">
    <source>
        <dbReference type="ARBA" id="ARBA00025742"/>
    </source>
</evidence>
<evidence type="ECO:0000259" key="5">
    <source>
        <dbReference type="Pfam" id="PF00149"/>
    </source>
</evidence>
<keyword evidence="2" id="KW-0378">Hydrolase</keyword>
<organism evidence="6 7">
    <name type="scientific">Rhizobium lusitanum</name>
    <dbReference type="NCBI Taxonomy" id="293958"/>
    <lineage>
        <taxon>Bacteria</taxon>
        <taxon>Pseudomonadati</taxon>
        <taxon>Pseudomonadota</taxon>
        <taxon>Alphaproteobacteria</taxon>
        <taxon>Hyphomicrobiales</taxon>
        <taxon>Rhizobiaceae</taxon>
        <taxon>Rhizobium/Agrobacterium group</taxon>
        <taxon>Rhizobium</taxon>
    </lineage>
</organism>
<dbReference type="InterPro" id="IPR004843">
    <property type="entry name" value="Calcineurin-like_PHP"/>
</dbReference>
<evidence type="ECO:0000313" key="6">
    <source>
        <dbReference type="EMBL" id="NEI71738.1"/>
    </source>
</evidence>
<reference evidence="6 7" key="1">
    <citation type="submission" date="2019-12" db="EMBL/GenBank/DDBJ databases">
        <title>Rhizobium genotypes associated with high levels of biological nitrogen fixation by grain legumes in a temperate-maritime cropping system.</title>
        <authorList>
            <person name="Maluk M."/>
            <person name="Francesc Ferrando Molina F."/>
            <person name="Lopez Del Egido L."/>
            <person name="Lafos M."/>
            <person name="Langarica-Fuentes A."/>
            <person name="Gebre Yohannes G."/>
            <person name="Young M.W."/>
            <person name="Martin P."/>
            <person name="Gantlett R."/>
            <person name="Kenicer G."/>
            <person name="Hawes C."/>
            <person name="Begg G.S."/>
            <person name="Quilliam R.S."/>
            <person name="Squire G.R."/>
            <person name="Poole P.S."/>
            <person name="Young P.W."/>
            <person name="Iannetta P.M."/>
            <person name="James E.K."/>
        </authorList>
    </citation>
    <scope>NUCLEOTIDE SEQUENCE [LARGE SCALE GENOMIC DNA]</scope>
    <source>
        <strain evidence="6 7">JHI1118</strain>
    </source>
</reference>
<proteinExistence type="inferred from homology"/>
<protein>
    <recommendedName>
        <fullName evidence="5">Calcineurin-like phosphoesterase domain-containing protein</fullName>
    </recommendedName>
</protein>